<accession>A0A6B3W4N5</accession>
<evidence type="ECO:0000259" key="2">
    <source>
        <dbReference type="Pfam" id="PF00561"/>
    </source>
</evidence>
<dbReference type="AlphaFoldDB" id="A0A6B3W4N5"/>
<dbReference type="Proteomes" id="UP000570010">
    <property type="component" value="Unassembled WGS sequence"/>
</dbReference>
<evidence type="ECO:0000313" key="4">
    <source>
        <dbReference type="EMBL" id="NEY82424.1"/>
    </source>
</evidence>
<dbReference type="InterPro" id="IPR000073">
    <property type="entry name" value="AB_hydrolase_1"/>
</dbReference>
<gene>
    <name evidence="4" type="ORF">G4D64_13140</name>
    <name evidence="3" type="ORF">H1Z61_08330</name>
</gene>
<evidence type="ECO:0000313" key="5">
    <source>
        <dbReference type="Proteomes" id="UP000472971"/>
    </source>
</evidence>
<reference evidence="3 6" key="2">
    <citation type="submission" date="2020-07" db="EMBL/GenBank/DDBJ databases">
        <authorList>
            <person name="Feng H."/>
        </authorList>
    </citation>
    <scope>NUCLEOTIDE SEQUENCE [LARGE SCALE GENOMIC DNA]</scope>
    <source>
        <strain evidence="6">s-12</strain>
        <strain evidence="3">S-12</strain>
    </source>
</reference>
<evidence type="ECO:0000313" key="3">
    <source>
        <dbReference type="EMBL" id="MBA4537149.1"/>
    </source>
</evidence>
<feature type="domain" description="AB hydrolase-1" evidence="2">
    <location>
        <begin position="21"/>
        <end position="178"/>
    </location>
</feature>
<name>A0A6B3W4N5_9BACI</name>
<dbReference type="PANTHER" id="PTHR43798">
    <property type="entry name" value="MONOACYLGLYCEROL LIPASE"/>
    <property type="match status" value="1"/>
</dbReference>
<dbReference type="PANTHER" id="PTHR43798:SF31">
    <property type="entry name" value="AB HYDROLASE SUPERFAMILY PROTEIN YCLE"/>
    <property type="match status" value="1"/>
</dbReference>
<dbReference type="EMBL" id="JACEIO010000016">
    <property type="protein sequence ID" value="MBA4537149.1"/>
    <property type="molecule type" value="Genomic_DNA"/>
</dbReference>
<dbReference type="Proteomes" id="UP000472971">
    <property type="component" value="Unassembled WGS sequence"/>
</dbReference>
<dbReference type="InterPro" id="IPR029058">
    <property type="entry name" value="AB_hydrolase_fold"/>
</dbReference>
<keyword evidence="1 4" id="KW-0378">Hydrolase</keyword>
<dbReference type="PRINTS" id="PR00111">
    <property type="entry name" value="ABHYDROLASE"/>
</dbReference>
<dbReference type="EMBL" id="JAAIWN010000034">
    <property type="protein sequence ID" value="NEY82424.1"/>
    <property type="molecule type" value="Genomic_DNA"/>
</dbReference>
<sequence>MPYFQYNKINIFFDDKGTGIPLVFIHPPGMGRKVFYHQYSLSKHFRILTPDLSGHGDTSGALEHVTMKNFASEIRALLDHLSIAKAVICGYSSGGCVAQEFALSYQDRTLGLILAGGFPEIRSAVLRYEHQIGMYFIKNFPSAIKFAIAAAHTLEPNLRNMLKEHMDQANRKVWFDFYNRSLHFSCVDRLPQLKIPLLLIYGAKDFTNQHIRAYRRVTSFQAAFIKKAHHQLPFKNWQLFNQIITGFVVDHFSTDEQS</sequence>
<reference evidence="4 5" key="1">
    <citation type="submission" date="2020-02" db="EMBL/GenBank/DDBJ databases">
        <title>Bacillus aquiflavi sp. nov., isolated from yellow water of strong flavor Chinese baijiu in Yibin region of China.</title>
        <authorList>
            <person name="Xie J."/>
        </authorList>
    </citation>
    <scope>NUCLEOTIDE SEQUENCE [LARGE SCALE GENOMIC DNA]</scope>
    <source>
        <strain evidence="4 5">3H-10</strain>
    </source>
</reference>
<comment type="caution">
    <text evidence="4">The sequence shown here is derived from an EMBL/GenBank/DDBJ whole genome shotgun (WGS) entry which is preliminary data.</text>
</comment>
<proteinExistence type="predicted"/>
<dbReference type="GO" id="GO:0016020">
    <property type="term" value="C:membrane"/>
    <property type="evidence" value="ECO:0007669"/>
    <property type="project" value="TreeGrafter"/>
</dbReference>
<protein>
    <submittedName>
        <fullName evidence="4">Alpha/beta hydrolase</fullName>
    </submittedName>
</protein>
<dbReference type="Gene3D" id="3.40.50.1820">
    <property type="entry name" value="alpha/beta hydrolase"/>
    <property type="match status" value="1"/>
</dbReference>
<organism evidence="4 5">
    <name type="scientific">Bacillus aquiflavi</name>
    <dbReference type="NCBI Taxonomy" id="2672567"/>
    <lineage>
        <taxon>Bacteria</taxon>
        <taxon>Bacillati</taxon>
        <taxon>Bacillota</taxon>
        <taxon>Bacilli</taxon>
        <taxon>Bacillales</taxon>
        <taxon>Bacillaceae</taxon>
        <taxon>Bacillus</taxon>
    </lineage>
</organism>
<dbReference type="GO" id="GO:0016787">
    <property type="term" value="F:hydrolase activity"/>
    <property type="evidence" value="ECO:0007669"/>
    <property type="project" value="UniProtKB-KW"/>
</dbReference>
<dbReference type="RefSeq" id="WP_163242832.1">
    <property type="nucleotide sequence ID" value="NZ_CP082780.1"/>
</dbReference>
<evidence type="ECO:0000256" key="1">
    <source>
        <dbReference type="ARBA" id="ARBA00022801"/>
    </source>
</evidence>
<dbReference type="Pfam" id="PF00561">
    <property type="entry name" value="Abhydrolase_1"/>
    <property type="match status" value="1"/>
</dbReference>
<dbReference type="SUPFAM" id="SSF53474">
    <property type="entry name" value="alpha/beta-Hydrolases"/>
    <property type="match status" value="1"/>
</dbReference>
<dbReference type="InterPro" id="IPR050266">
    <property type="entry name" value="AB_hydrolase_sf"/>
</dbReference>
<keyword evidence="5" id="KW-1185">Reference proteome</keyword>
<evidence type="ECO:0000313" key="6">
    <source>
        <dbReference type="Proteomes" id="UP000570010"/>
    </source>
</evidence>